<evidence type="ECO:0000313" key="3">
    <source>
        <dbReference type="Proteomes" id="UP000070058"/>
    </source>
</evidence>
<dbReference type="Proteomes" id="UP000070058">
    <property type="component" value="Unassembled WGS sequence"/>
</dbReference>
<dbReference type="InterPro" id="IPR010496">
    <property type="entry name" value="AL/BT2_dom"/>
</dbReference>
<keyword evidence="3" id="KW-1185">Reference proteome</keyword>
<organism evidence="2 3">
    <name type="scientific">Cephaloticoccus primus</name>
    <dbReference type="NCBI Taxonomy" id="1548207"/>
    <lineage>
        <taxon>Bacteria</taxon>
        <taxon>Pseudomonadati</taxon>
        <taxon>Verrucomicrobiota</taxon>
        <taxon>Opitutia</taxon>
        <taxon>Opitutales</taxon>
        <taxon>Opitutaceae</taxon>
        <taxon>Cephaloticoccus</taxon>
    </lineage>
</organism>
<dbReference type="RefSeq" id="WP_068628832.1">
    <property type="nucleotide sequence ID" value="NZ_LSZQ01000014.1"/>
</dbReference>
<proteinExistence type="predicted"/>
<feature type="domain" description="3-keto-alpha-glucoside-1,2-lyase/3-keto-2-hydroxy-glucal hydratase" evidence="1">
    <location>
        <begin position="51"/>
        <end position="243"/>
    </location>
</feature>
<dbReference type="OrthoDB" id="176168at2"/>
<dbReference type="Gene3D" id="2.60.120.560">
    <property type="entry name" value="Exo-inulinase, domain 1"/>
    <property type="match status" value="1"/>
</dbReference>
<protein>
    <submittedName>
        <fullName evidence="2">Large, multifunctional secreted protein</fullName>
    </submittedName>
</protein>
<gene>
    <name evidence="2" type="ORF">AXK11_02250</name>
</gene>
<evidence type="ECO:0000259" key="1">
    <source>
        <dbReference type="Pfam" id="PF06439"/>
    </source>
</evidence>
<dbReference type="EMBL" id="LSZQ01000014">
    <property type="protein sequence ID" value="KXU37535.1"/>
    <property type="molecule type" value="Genomic_DNA"/>
</dbReference>
<sequence>MTIKDTLSTGAAIALGSVNATATERTPADSEVWDPEPVHVATPLNAAPSDAVVLFDGSGLSEWESVQGGECPWSVADGVLTVVPGSKDIRTKRSFGDAQLHIEWRTPIYKEPKIGQGPGNSGVFFQERYEVQVLDSYENRTYANGQAAAIYKQAIPLVNASRAPGEWQTYDIIWTAPRFSQGGGLLSPARITVLHNGILVQNNTILAGKTEYLVPPSYSPHGPGPLMLQDHGEEVSFRNIWIREL</sequence>
<comment type="caution">
    <text evidence="2">The sequence shown here is derived from an EMBL/GenBank/DDBJ whole genome shotgun (WGS) entry which is preliminary data.</text>
</comment>
<evidence type="ECO:0000313" key="2">
    <source>
        <dbReference type="EMBL" id="KXU37535.1"/>
    </source>
</evidence>
<dbReference type="Pfam" id="PF06439">
    <property type="entry name" value="3keto-disac_hyd"/>
    <property type="match status" value="1"/>
</dbReference>
<accession>A0A139SSH8</accession>
<reference evidence="3" key="1">
    <citation type="submission" date="2016-02" db="EMBL/GenBank/DDBJ databases">
        <authorList>
            <person name="Sanders J.G."/>
            <person name="Lin J.Y."/>
            <person name="Wertz J.T."/>
            <person name="Russell J.A."/>
            <person name="Moreau C.S."/>
            <person name="Powell S."/>
        </authorList>
    </citation>
    <scope>NUCLEOTIDE SEQUENCE [LARGE SCALE GENOMIC DNA]</scope>
    <source>
        <strain evidence="3">CAG34</strain>
    </source>
</reference>
<dbReference type="AlphaFoldDB" id="A0A139SSH8"/>
<name>A0A139SSH8_9BACT</name>
<dbReference type="GO" id="GO:0016787">
    <property type="term" value="F:hydrolase activity"/>
    <property type="evidence" value="ECO:0007669"/>
    <property type="project" value="InterPro"/>
</dbReference>
<dbReference type="STRING" id="1548207.AXK11_02250"/>